<accession>A0A842JKQ7</accession>
<protein>
    <submittedName>
        <fullName evidence="6">Restriction endonuclease subunit S</fullName>
    </submittedName>
</protein>
<evidence type="ECO:0000259" key="5">
    <source>
        <dbReference type="Pfam" id="PF01420"/>
    </source>
</evidence>
<evidence type="ECO:0000256" key="2">
    <source>
        <dbReference type="ARBA" id="ARBA00022747"/>
    </source>
</evidence>
<keyword evidence="6" id="KW-0255">Endonuclease</keyword>
<keyword evidence="3" id="KW-0238">DNA-binding</keyword>
<sequence length="526" mass="58973">MIDTKRLRQKILDLAICGKLVPQDPADESASVLLERIHAEKLQMVADGKLKKKDVVNDSVIYLGEDSLHYEKIGDGEPVCIEEELPFELPEGWEWARLGSVAYIASGSTPPKDSFCDSGIPYYKMYNLRNNRIDFLFQPQFVKEETHNGRLRKSKIFPGDVIMNIVGPPLGKLAIAPETYPEANTNQAAVVIRPHGRIVLSEWIRYYLMEMSEISRISTRGSAGQVNVSLTQSKLIRIPIPPLAEQQRIVAALDNLLAYVDAIEREQAELDGLLARTRSKVLDLAIRGKLVPQDPADEPASVLLERIHAEKLQMVADGKLKKKDVAGDSVIYRGDDNSYYERRGSENAALPEDELYPIPASWSWTRLGHISNYGDSSSVSSNEIADDDWILDLEDIEKDTGTIIRRVTKAERDSASSKRPFVSGQLLYSKLRPYLNKVLIAPDDGYCTSEILPIHLYGSCESEFVMTYLRSPYFLQYANHCSYGVKMPRLGTNDGRKAFIALPPVAEQHRISHIVASILNILSSTR</sequence>
<dbReference type="Gene3D" id="3.90.220.20">
    <property type="entry name" value="DNA methylase specificity domains"/>
    <property type="match status" value="2"/>
</dbReference>
<dbReference type="EMBL" id="JACMSE010000007">
    <property type="protein sequence ID" value="MBC2889710.1"/>
    <property type="molecule type" value="Genomic_DNA"/>
</dbReference>
<dbReference type="GO" id="GO:0004519">
    <property type="term" value="F:endonuclease activity"/>
    <property type="evidence" value="ECO:0007669"/>
    <property type="project" value="UniProtKB-KW"/>
</dbReference>
<proteinExistence type="inferred from homology"/>
<evidence type="ECO:0000313" key="7">
    <source>
        <dbReference type="Proteomes" id="UP000587396"/>
    </source>
</evidence>
<keyword evidence="6" id="KW-0378">Hydrolase</keyword>
<comment type="caution">
    <text evidence="6">The sequence shown here is derived from an EMBL/GenBank/DDBJ whole genome shotgun (WGS) entry which is preliminary data.</text>
</comment>
<dbReference type="InterPro" id="IPR000055">
    <property type="entry name" value="Restrct_endonuc_typeI_TRD"/>
</dbReference>
<keyword evidence="2" id="KW-0680">Restriction system</keyword>
<evidence type="ECO:0000256" key="4">
    <source>
        <dbReference type="ARBA" id="ARBA00038652"/>
    </source>
</evidence>
<dbReference type="GO" id="GO:0009307">
    <property type="term" value="P:DNA restriction-modification system"/>
    <property type="evidence" value="ECO:0007669"/>
    <property type="project" value="UniProtKB-KW"/>
</dbReference>
<dbReference type="InterPro" id="IPR044946">
    <property type="entry name" value="Restrct_endonuc_typeI_TRD_sf"/>
</dbReference>
<evidence type="ECO:0000256" key="3">
    <source>
        <dbReference type="ARBA" id="ARBA00023125"/>
    </source>
</evidence>
<dbReference type="InterPro" id="IPR051212">
    <property type="entry name" value="Type-I_RE_S_subunit"/>
</dbReference>
<dbReference type="Pfam" id="PF01420">
    <property type="entry name" value="Methylase_S"/>
    <property type="match status" value="1"/>
</dbReference>
<dbReference type="AlphaFoldDB" id="A0A842JKQ7"/>
<evidence type="ECO:0000256" key="1">
    <source>
        <dbReference type="ARBA" id="ARBA00010923"/>
    </source>
</evidence>
<feature type="domain" description="Type I restriction modification DNA specificity" evidence="5">
    <location>
        <begin position="90"/>
        <end position="269"/>
    </location>
</feature>
<gene>
    <name evidence="6" type="ORF">H7313_10195</name>
</gene>
<comment type="similarity">
    <text evidence="1">Belongs to the type-I restriction system S methylase family.</text>
</comment>
<dbReference type="PANTHER" id="PTHR43140:SF1">
    <property type="entry name" value="TYPE I RESTRICTION ENZYME ECOKI SPECIFICITY SUBUNIT"/>
    <property type="match status" value="1"/>
</dbReference>
<reference evidence="6 7" key="1">
    <citation type="submission" date="2020-08" db="EMBL/GenBank/DDBJ databases">
        <authorList>
            <person name="Liu C."/>
            <person name="Sun Q."/>
        </authorList>
    </citation>
    <scope>NUCLEOTIDE SEQUENCE [LARGE SCALE GENOMIC DNA]</scope>
    <source>
        <strain evidence="6 7">N22</strain>
    </source>
</reference>
<dbReference type="SUPFAM" id="SSF116734">
    <property type="entry name" value="DNA methylase specificity domain"/>
    <property type="match status" value="2"/>
</dbReference>
<comment type="subunit">
    <text evidence="4">The methyltransferase is composed of M and S polypeptides.</text>
</comment>
<dbReference type="RefSeq" id="WP_185905496.1">
    <property type="nucleotide sequence ID" value="NZ_JACMSE010000007.1"/>
</dbReference>
<evidence type="ECO:0000313" key="6">
    <source>
        <dbReference type="EMBL" id="MBC2889710.1"/>
    </source>
</evidence>
<dbReference type="Proteomes" id="UP000587396">
    <property type="component" value="Unassembled WGS sequence"/>
</dbReference>
<dbReference type="PANTHER" id="PTHR43140">
    <property type="entry name" value="TYPE-1 RESTRICTION ENZYME ECOKI SPECIFICITY PROTEIN"/>
    <property type="match status" value="1"/>
</dbReference>
<name>A0A842JKQ7_9ACTN</name>
<keyword evidence="7" id="KW-1185">Reference proteome</keyword>
<organism evidence="6 7">
    <name type="scientific">Gordonibacter massiliensis</name>
    <name type="common">ex Traore et al. 2017</name>
    <dbReference type="NCBI Taxonomy" id="1841863"/>
    <lineage>
        <taxon>Bacteria</taxon>
        <taxon>Bacillati</taxon>
        <taxon>Actinomycetota</taxon>
        <taxon>Coriobacteriia</taxon>
        <taxon>Eggerthellales</taxon>
        <taxon>Eggerthellaceae</taxon>
        <taxon>Gordonibacter</taxon>
    </lineage>
</organism>
<keyword evidence="6" id="KW-0540">Nuclease</keyword>
<dbReference type="GO" id="GO:0003677">
    <property type="term" value="F:DNA binding"/>
    <property type="evidence" value="ECO:0007669"/>
    <property type="project" value="UniProtKB-KW"/>
</dbReference>
<dbReference type="CDD" id="cd17246">
    <property type="entry name" value="RMtype1_S_SonII-TRD2-CR2_like"/>
    <property type="match status" value="1"/>
</dbReference>